<sequence>MHSSKSSGLLAHELPRFWAEPPLTAEPVKLIDIVKAYVYIVDPRGVPSHISVHPVAAQLLRNTLENPAAQYSPPQAWPQYGSCPSPEIETAQNTLFTLSCLRRPGTRPLNSH</sequence>
<gene>
    <name evidence="1" type="ORF">EYH50_03870</name>
</gene>
<protein>
    <submittedName>
        <fullName evidence="1">Uncharacterized protein</fullName>
    </submittedName>
</protein>
<proteinExistence type="predicted"/>
<dbReference type="EMBL" id="DQVR01000085">
    <property type="protein sequence ID" value="HIQ24167.1"/>
    <property type="molecule type" value="Genomic_DNA"/>
</dbReference>
<comment type="caution">
    <text evidence="1">The sequence shown here is derived from an EMBL/GenBank/DDBJ whole genome shotgun (WGS) entry which is preliminary data.</text>
</comment>
<name>A0A833EB14_9CREN</name>
<dbReference type="AlphaFoldDB" id="A0A833EB14"/>
<evidence type="ECO:0000313" key="1">
    <source>
        <dbReference type="EMBL" id="HIQ24167.1"/>
    </source>
</evidence>
<organism evidence="1 2">
    <name type="scientific">Pyrodictium delaneyi</name>
    <dbReference type="NCBI Taxonomy" id="1273541"/>
    <lineage>
        <taxon>Archaea</taxon>
        <taxon>Thermoproteota</taxon>
        <taxon>Thermoprotei</taxon>
        <taxon>Desulfurococcales</taxon>
        <taxon>Pyrodictiaceae</taxon>
        <taxon>Pyrodictium</taxon>
    </lineage>
</organism>
<accession>A0A833EB14</accession>
<dbReference type="Proteomes" id="UP000600071">
    <property type="component" value="Unassembled WGS sequence"/>
</dbReference>
<evidence type="ECO:0000313" key="2">
    <source>
        <dbReference type="Proteomes" id="UP000600071"/>
    </source>
</evidence>
<reference evidence="1" key="1">
    <citation type="journal article" date="2020" name="ISME J.">
        <title>Gammaproteobacteria mediating utilization of methyl-, sulfur- and petroleum organic compounds in deep ocean hydrothermal plumes.</title>
        <authorList>
            <person name="Zhou Z."/>
            <person name="Liu Y."/>
            <person name="Pan J."/>
            <person name="Cron B.R."/>
            <person name="Toner B.M."/>
            <person name="Anantharaman K."/>
            <person name="Breier J.A."/>
            <person name="Dick G.J."/>
            <person name="Li M."/>
        </authorList>
    </citation>
    <scope>NUCLEOTIDE SEQUENCE</scope>
    <source>
        <strain evidence="1">SZUA-1523</strain>
    </source>
</reference>